<accession>A0A0F9QEL4</accession>
<proteinExistence type="predicted"/>
<dbReference type="EMBL" id="LAZR01001676">
    <property type="protein sequence ID" value="KKN40964.1"/>
    <property type="molecule type" value="Genomic_DNA"/>
</dbReference>
<protein>
    <recommendedName>
        <fullName evidence="2">Methyltransferase domain-containing protein</fullName>
    </recommendedName>
</protein>
<reference evidence="1" key="1">
    <citation type="journal article" date="2015" name="Nature">
        <title>Complex archaea that bridge the gap between prokaryotes and eukaryotes.</title>
        <authorList>
            <person name="Spang A."/>
            <person name="Saw J.H."/>
            <person name="Jorgensen S.L."/>
            <person name="Zaremba-Niedzwiedzka K."/>
            <person name="Martijn J."/>
            <person name="Lind A.E."/>
            <person name="van Eijk R."/>
            <person name="Schleper C."/>
            <person name="Guy L."/>
            <person name="Ettema T.J."/>
        </authorList>
    </citation>
    <scope>NUCLEOTIDE SEQUENCE</scope>
</reference>
<name>A0A0F9QEL4_9ZZZZ</name>
<gene>
    <name evidence="1" type="ORF">LCGC14_0727960</name>
</gene>
<dbReference type="Gene3D" id="3.40.50.150">
    <property type="entry name" value="Vaccinia Virus protein VP39"/>
    <property type="match status" value="1"/>
</dbReference>
<sequence length="188" mass="21566">MSFNLNQLYGFASMKKSNIYKHAAKLRDLASRCHVVTEFGVSGGISTTALLAGQPDKLVSYDLHPCPVVERLMALSGRTDFRFRQEDVLEAEPIGFTDFLFLDTRHTEDQAWSELSRHGHRVTRWLGFHDTTAFGERGQDGGRGIMYAIRRWMRDNPEWFATYHNRVNNGLLVLSRNPMDKRLCQTSL</sequence>
<dbReference type="InterPro" id="IPR029063">
    <property type="entry name" value="SAM-dependent_MTases_sf"/>
</dbReference>
<organism evidence="1">
    <name type="scientific">marine sediment metagenome</name>
    <dbReference type="NCBI Taxonomy" id="412755"/>
    <lineage>
        <taxon>unclassified sequences</taxon>
        <taxon>metagenomes</taxon>
        <taxon>ecological metagenomes</taxon>
    </lineage>
</organism>
<evidence type="ECO:0008006" key="2">
    <source>
        <dbReference type="Google" id="ProtNLM"/>
    </source>
</evidence>
<dbReference type="AlphaFoldDB" id="A0A0F9QEL4"/>
<evidence type="ECO:0000313" key="1">
    <source>
        <dbReference type="EMBL" id="KKN40964.1"/>
    </source>
</evidence>
<comment type="caution">
    <text evidence="1">The sequence shown here is derived from an EMBL/GenBank/DDBJ whole genome shotgun (WGS) entry which is preliminary data.</text>
</comment>